<dbReference type="PANTHER" id="PTHR48051">
    <property type="match status" value="1"/>
</dbReference>
<organism evidence="4 5">
    <name type="scientific">Porphyridium purpureum</name>
    <name type="common">Red alga</name>
    <name type="synonym">Porphyridium cruentum</name>
    <dbReference type="NCBI Taxonomy" id="35688"/>
    <lineage>
        <taxon>Eukaryota</taxon>
        <taxon>Rhodophyta</taxon>
        <taxon>Bangiophyceae</taxon>
        <taxon>Porphyridiales</taxon>
        <taxon>Porphyridiaceae</taxon>
        <taxon>Porphyridium</taxon>
    </lineage>
</organism>
<reference evidence="5" key="1">
    <citation type="journal article" date="2019" name="Nat. Commun.">
        <title>Expansion of phycobilisome linker gene families in mesophilic red algae.</title>
        <authorList>
            <person name="Lee J."/>
            <person name="Kim D."/>
            <person name="Bhattacharya D."/>
            <person name="Yoon H.S."/>
        </authorList>
    </citation>
    <scope>NUCLEOTIDE SEQUENCE [LARGE SCALE GENOMIC DNA]</scope>
    <source>
        <strain evidence="5">CCMP 1328</strain>
    </source>
</reference>
<dbReference type="InterPro" id="IPR050216">
    <property type="entry name" value="LRR_domain-containing"/>
</dbReference>
<dbReference type="Proteomes" id="UP000324585">
    <property type="component" value="Unassembled WGS sequence"/>
</dbReference>
<dbReference type="GO" id="GO:0016301">
    <property type="term" value="F:kinase activity"/>
    <property type="evidence" value="ECO:0007669"/>
    <property type="project" value="UniProtKB-KW"/>
</dbReference>
<evidence type="ECO:0000256" key="3">
    <source>
        <dbReference type="SAM" id="MobiDB-lite"/>
    </source>
</evidence>
<keyword evidence="4" id="KW-0808">Transferase</keyword>
<feature type="compositionally biased region" description="Basic and acidic residues" evidence="3">
    <location>
        <begin position="719"/>
        <end position="764"/>
    </location>
</feature>
<feature type="compositionally biased region" description="Polar residues" evidence="3">
    <location>
        <begin position="336"/>
        <end position="349"/>
    </location>
</feature>
<feature type="compositionally biased region" description="Polar residues" evidence="3">
    <location>
        <begin position="355"/>
        <end position="365"/>
    </location>
</feature>
<protein>
    <submittedName>
        <fullName evidence="4">MAP kinase phosphatase with leucine-rich repeats protein 1</fullName>
    </submittedName>
</protein>
<feature type="region of interest" description="Disordered" evidence="3">
    <location>
        <begin position="1"/>
        <end position="132"/>
    </location>
</feature>
<feature type="compositionally biased region" description="Polar residues" evidence="3">
    <location>
        <begin position="256"/>
        <end position="271"/>
    </location>
</feature>
<keyword evidence="2" id="KW-0677">Repeat</keyword>
<dbReference type="Gene3D" id="3.80.10.10">
    <property type="entry name" value="Ribonuclease Inhibitor"/>
    <property type="match status" value="1"/>
</dbReference>
<sequence>MSRTVAMAGAERLTLQVPDRTKRSSVRRQADAEPGRDAITVESYSVLDEPFQAGQCDSGEAGPNGGKAADIFKLAKAPKSQRRKLQNKVDSLPPVWEDEQVQPHDQDQDQDQDQTQARTQMPDGREESVAQHVMATPVCEMNPQAVDLASSDSGLEQVRRAGSAAKRATSIKQSAAFLVEERPNHADDSEEIKLVSRQNFGRDEDTKEYRDKAKRMRSADTRKLSVPAEPRAAAATVFRKDAGPRKTRKQLKPSAVGQSVDSPFRSVSASLAGSPGDQQHAPLSGMAQRSLALGRSGNLALAPARSLGNTLAKPTAITKDTEAWKKEPNSALGSIKQKNPSRVLKSSPNDVGDQNPGTTASSTAQPEKDMRTLFERRCVNALKNLPYVLNLAALDLTDIEICELEVWITTEIPEEFRSRVRIQVWDQNCLTTVPELVRLFPNTDALHMRANKLVQLPAWLFCELPSLRRLYLESNRIGKLPRLDSQSGLEHINLDDNKLLEVPQDWLESFPCVCSLFLGKNGLKRCCVRLRHAPKLVILMLDNNEISELEALPEDMDTFLEARAKACKLFGNPVCRALPPQTQSKARKNKPLGVEYARRLLRKLREMAEDVVTHVAYTRPPSRSSTRKRKQVLEAKSLVHEVYVQDRGSAREEDVLSDSTAGLVKLNQDGNETEEEIVLESKMASNCKRPAGKEDKAAQKTAQNSVRVELALSASHGESAQEHGSSESDQFRRRSGLKEPYPDHDHGGLDRADDEECSGHVSDD</sequence>
<feature type="region of interest" description="Disordered" evidence="3">
    <location>
        <begin position="318"/>
        <end position="368"/>
    </location>
</feature>
<proteinExistence type="predicted"/>
<keyword evidence="5" id="KW-1185">Reference proteome</keyword>
<dbReference type="SUPFAM" id="SSF52058">
    <property type="entry name" value="L domain-like"/>
    <property type="match status" value="1"/>
</dbReference>
<evidence type="ECO:0000256" key="1">
    <source>
        <dbReference type="ARBA" id="ARBA00022614"/>
    </source>
</evidence>
<feature type="region of interest" description="Disordered" evidence="3">
    <location>
        <begin position="682"/>
        <end position="764"/>
    </location>
</feature>
<dbReference type="OrthoDB" id="676979at2759"/>
<evidence type="ECO:0000313" key="4">
    <source>
        <dbReference type="EMBL" id="KAA8496346.1"/>
    </source>
</evidence>
<evidence type="ECO:0000256" key="2">
    <source>
        <dbReference type="ARBA" id="ARBA00022737"/>
    </source>
</evidence>
<gene>
    <name evidence="4" type="ORF">FVE85_0075</name>
</gene>
<accession>A0A5J4YYF5</accession>
<dbReference type="GO" id="GO:0005737">
    <property type="term" value="C:cytoplasm"/>
    <property type="evidence" value="ECO:0007669"/>
    <property type="project" value="TreeGrafter"/>
</dbReference>
<keyword evidence="1" id="KW-0433">Leucine-rich repeat</keyword>
<dbReference type="AlphaFoldDB" id="A0A5J4YYF5"/>
<comment type="caution">
    <text evidence="4">The sequence shown here is derived from an EMBL/GenBank/DDBJ whole genome shotgun (WGS) entry which is preliminary data.</text>
</comment>
<feature type="compositionally biased region" description="Basic and acidic residues" evidence="3">
    <location>
        <begin position="203"/>
        <end position="223"/>
    </location>
</feature>
<dbReference type="InterPro" id="IPR032675">
    <property type="entry name" value="LRR_dom_sf"/>
</dbReference>
<name>A0A5J4YYF5_PORPP</name>
<feature type="compositionally biased region" description="Basic and acidic residues" evidence="3">
    <location>
        <begin position="319"/>
        <end position="328"/>
    </location>
</feature>
<dbReference type="InterPro" id="IPR001611">
    <property type="entry name" value="Leu-rich_rpt"/>
</dbReference>
<dbReference type="PROSITE" id="PS51450">
    <property type="entry name" value="LRR"/>
    <property type="match status" value="2"/>
</dbReference>
<feature type="region of interest" description="Disordered" evidence="3">
    <location>
        <begin position="203"/>
        <end position="282"/>
    </location>
</feature>
<evidence type="ECO:0000313" key="5">
    <source>
        <dbReference type="Proteomes" id="UP000324585"/>
    </source>
</evidence>
<dbReference type="EMBL" id="VRMN01000002">
    <property type="protein sequence ID" value="KAA8496346.1"/>
    <property type="molecule type" value="Genomic_DNA"/>
</dbReference>
<dbReference type="PANTHER" id="PTHR48051:SF1">
    <property type="entry name" value="RAS SUPPRESSOR PROTEIN 1"/>
    <property type="match status" value="1"/>
</dbReference>
<keyword evidence="4" id="KW-0418">Kinase</keyword>